<dbReference type="GO" id="GO:0042759">
    <property type="term" value="P:long-chain fatty acid biosynthetic process"/>
    <property type="evidence" value="ECO:0007669"/>
    <property type="project" value="TreeGrafter"/>
</dbReference>
<dbReference type="GO" id="GO:0046872">
    <property type="term" value="F:metal ion binding"/>
    <property type="evidence" value="ECO:0007669"/>
    <property type="project" value="UniProtKB-KW"/>
</dbReference>
<feature type="domain" description="Neutral/alkaline non-lysosomal ceramidase N-terminal" evidence="6">
    <location>
        <begin position="1"/>
        <end position="95"/>
    </location>
</feature>
<comment type="similarity">
    <text evidence="1">Belongs to the neutral ceramidase family.</text>
</comment>
<sequence length="262" mass="29594">MTFPFEWQPSVVSTQLALVGDVALVCVPGEFTTMAGRRLRDALRQTLHFASNKNVLIVGLCNTYADYITTPEEYKVQRYEGASTIFGPYTLPLYLDIYRKLAQATLSPESRLARNEPPLDFFNDLLSLTTPVVFDFAGWSAHFGQVLLEPPETVVSGDTVLARFVGANPRNYLQHEGSYLTVERLQGESWRVVATDASWETQFHWTRISGILGTSEVEVRWSVPRQFLPGTYRINYLGHFKYMHGQVEPFVGTTRNFQVVGG</sequence>
<organism evidence="8">
    <name type="scientific">Homalodisca liturata</name>
    <dbReference type="NCBI Taxonomy" id="320908"/>
    <lineage>
        <taxon>Eukaryota</taxon>
        <taxon>Metazoa</taxon>
        <taxon>Ecdysozoa</taxon>
        <taxon>Arthropoda</taxon>
        <taxon>Hexapoda</taxon>
        <taxon>Insecta</taxon>
        <taxon>Pterygota</taxon>
        <taxon>Neoptera</taxon>
        <taxon>Paraneoptera</taxon>
        <taxon>Hemiptera</taxon>
        <taxon>Auchenorrhyncha</taxon>
        <taxon>Membracoidea</taxon>
        <taxon>Cicadellidae</taxon>
        <taxon>Cicadellinae</taxon>
        <taxon>Proconiini</taxon>
        <taxon>Homalodisca</taxon>
    </lineage>
</organism>
<dbReference type="GO" id="GO:0046512">
    <property type="term" value="P:sphingosine biosynthetic process"/>
    <property type="evidence" value="ECO:0007669"/>
    <property type="project" value="TreeGrafter"/>
</dbReference>
<dbReference type="GO" id="GO:0016020">
    <property type="term" value="C:membrane"/>
    <property type="evidence" value="ECO:0007669"/>
    <property type="project" value="GOC"/>
</dbReference>
<dbReference type="EC" id="3.5.1.23" evidence="2"/>
<protein>
    <recommendedName>
        <fullName evidence="3">Neutral ceramidase</fullName>
        <ecNumber evidence="2">3.5.1.23</ecNumber>
    </recommendedName>
</protein>
<dbReference type="GO" id="GO:0017040">
    <property type="term" value="F:N-acylsphingosine amidohydrolase activity"/>
    <property type="evidence" value="ECO:0007669"/>
    <property type="project" value="UniProtKB-EC"/>
</dbReference>
<dbReference type="InterPro" id="IPR031331">
    <property type="entry name" value="NEUT/ALK_ceramidase_C"/>
</dbReference>
<evidence type="ECO:0000259" key="6">
    <source>
        <dbReference type="Pfam" id="PF04734"/>
    </source>
</evidence>
<proteinExistence type="inferred from homology"/>
<name>A0A1B6I745_9HEMI</name>
<accession>A0A1B6I745</accession>
<keyword evidence="5" id="KW-0862">Zinc</keyword>
<dbReference type="Pfam" id="PF17048">
    <property type="entry name" value="Ceramidse_alk_C"/>
    <property type="match status" value="1"/>
</dbReference>
<feature type="binding site" evidence="5">
    <location>
        <position position="67"/>
    </location>
    <ligand>
        <name>Zn(2+)</name>
        <dbReference type="ChEBI" id="CHEBI:29105"/>
    </ligand>
</feature>
<dbReference type="InterPro" id="IPR006823">
    <property type="entry name" value="Ceramidase_alk"/>
</dbReference>
<evidence type="ECO:0000256" key="2">
    <source>
        <dbReference type="ARBA" id="ARBA00011891"/>
    </source>
</evidence>
<evidence type="ECO:0000256" key="4">
    <source>
        <dbReference type="ARBA" id="ARBA00022801"/>
    </source>
</evidence>
<dbReference type="AlphaFoldDB" id="A0A1B6I745"/>
<dbReference type="GO" id="GO:0005576">
    <property type="term" value="C:extracellular region"/>
    <property type="evidence" value="ECO:0007669"/>
    <property type="project" value="TreeGrafter"/>
</dbReference>
<dbReference type="PANTHER" id="PTHR12670:SF1">
    <property type="entry name" value="NEUTRAL CERAMIDASE"/>
    <property type="match status" value="1"/>
</dbReference>
<evidence type="ECO:0000259" key="7">
    <source>
        <dbReference type="Pfam" id="PF17048"/>
    </source>
</evidence>
<dbReference type="InterPro" id="IPR038445">
    <property type="entry name" value="NCDase_C_sf"/>
</dbReference>
<keyword evidence="4" id="KW-0378">Hydrolase</keyword>
<reference evidence="8" key="1">
    <citation type="submission" date="2015-11" db="EMBL/GenBank/DDBJ databases">
        <title>De novo transcriptome assembly of four potential Pierce s Disease insect vectors from Arizona vineyards.</title>
        <authorList>
            <person name="Tassone E.E."/>
        </authorList>
    </citation>
    <scope>NUCLEOTIDE SEQUENCE</scope>
</reference>
<evidence type="ECO:0000313" key="8">
    <source>
        <dbReference type="EMBL" id="JAS82744.1"/>
    </source>
</evidence>
<dbReference type="GO" id="GO:0046514">
    <property type="term" value="P:ceramide catabolic process"/>
    <property type="evidence" value="ECO:0007669"/>
    <property type="project" value="InterPro"/>
</dbReference>
<evidence type="ECO:0000256" key="3">
    <source>
        <dbReference type="ARBA" id="ARBA00019235"/>
    </source>
</evidence>
<feature type="domain" description="Neutral/alkaline non-lysosomal ceramidase C-terminal" evidence="7">
    <location>
        <begin position="100"/>
        <end position="259"/>
    </location>
</feature>
<evidence type="ECO:0000256" key="5">
    <source>
        <dbReference type="PIRSR" id="PIRSR606823-2"/>
    </source>
</evidence>
<dbReference type="Gene3D" id="2.60.40.2300">
    <property type="entry name" value="Neutral/alkaline non-lysosomal ceramidase, C-terminal domain"/>
    <property type="match status" value="1"/>
</dbReference>
<evidence type="ECO:0000256" key="1">
    <source>
        <dbReference type="ARBA" id="ARBA00009835"/>
    </source>
</evidence>
<gene>
    <name evidence="8" type="ORF">g.6579</name>
</gene>
<comment type="cofactor">
    <cofactor evidence="5">
        <name>Zn(2+)</name>
        <dbReference type="ChEBI" id="CHEBI:29105"/>
    </cofactor>
    <text evidence="5">Binds 1 zinc ion per subunit.</text>
</comment>
<feature type="binding site" evidence="5">
    <location>
        <position position="30"/>
    </location>
    <ligand>
        <name>Zn(2+)</name>
        <dbReference type="ChEBI" id="CHEBI:29105"/>
    </ligand>
</feature>
<dbReference type="PANTHER" id="PTHR12670">
    <property type="entry name" value="CERAMIDASE"/>
    <property type="match status" value="1"/>
</dbReference>
<dbReference type="InterPro" id="IPR031329">
    <property type="entry name" value="NEUT/ALK_ceramidase_N"/>
</dbReference>
<dbReference type="EMBL" id="GECU01024962">
    <property type="protein sequence ID" value="JAS82744.1"/>
    <property type="molecule type" value="Transcribed_RNA"/>
</dbReference>
<keyword evidence="5" id="KW-0479">Metal-binding</keyword>
<dbReference type="Pfam" id="PF04734">
    <property type="entry name" value="Ceramidase_alk"/>
    <property type="match status" value="1"/>
</dbReference>